<evidence type="ECO:0000256" key="2">
    <source>
        <dbReference type="ARBA" id="ARBA00022747"/>
    </source>
</evidence>
<keyword evidence="3" id="KW-0238">DNA-binding</keyword>
<dbReference type="GO" id="GO:0003677">
    <property type="term" value="F:DNA binding"/>
    <property type="evidence" value="ECO:0007669"/>
    <property type="project" value="UniProtKB-KW"/>
</dbReference>
<gene>
    <name evidence="5" type="ORF">HMPREF1222_01597</name>
</gene>
<dbReference type="InterPro" id="IPR052021">
    <property type="entry name" value="Type-I_RS_S_subunit"/>
</dbReference>
<dbReference type="InterPro" id="IPR044946">
    <property type="entry name" value="Restrct_endonuc_typeI_TRD_sf"/>
</dbReference>
<keyword evidence="2" id="KW-0680">Restriction system</keyword>
<dbReference type="PATRIC" id="fig|1125702.3.peg.1648"/>
<dbReference type="AlphaFoldDB" id="S3LBS5"/>
<dbReference type="PANTHER" id="PTHR30408:SF12">
    <property type="entry name" value="TYPE I RESTRICTION ENZYME MJAVIII SPECIFICITY SUBUNIT"/>
    <property type="match status" value="1"/>
</dbReference>
<dbReference type="PANTHER" id="PTHR30408">
    <property type="entry name" value="TYPE-1 RESTRICTION ENZYME ECOKI SPECIFICITY PROTEIN"/>
    <property type="match status" value="1"/>
</dbReference>
<dbReference type="Proteomes" id="UP000014605">
    <property type="component" value="Unassembled WGS sequence"/>
</dbReference>
<evidence type="ECO:0000256" key="1">
    <source>
        <dbReference type="ARBA" id="ARBA00010923"/>
    </source>
</evidence>
<dbReference type="InterPro" id="IPR000055">
    <property type="entry name" value="Restrct_endonuc_typeI_TRD"/>
</dbReference>
<dbReference type="SUPFAM" id="SSF116734">
    <property type="entry name" value="DNA methylase specificity domain"/>
    <property type="match status" value="1"/>
</dbReference>
<reference evidence="5 6" key="1">
    <citation type="submission" date="2013-04" db="EMBL/GenBank/DDBJ databases">
        <title>The Genome Sequence of Treponema vincentii F0403.</title>
        <authorList>
            <consortium name="The Broad Institute Genomics Platform"/>
            <person name="Earl A."/>
            <person name="Ward D."/>
            <person name="Feldgarden M."/>
            <person name="Gevers D."/>
            <person name="Leonetti C."/>
            <person name="Izard J."/>
            <person name="Walker B."/>
            <person name="Young S."/>
            <person name="Zeng Q."/>
            <person name="Gargeya S."/>
            <person name="Fitzgerald M."/>
            <person name="Haas B."/>
            <person name="Abouelleil A."/>
            <person name="Allen A.W."/>
            <person name="Alvarado L."/>
            <person name="Arachchi H.M."/>
            <person name="Berlin A.M."/>
            <person name="Chapman S.B."/>
            <person name="Gainer-Dewar J."/>
            <person name="Goldberg J."/>
            <person name="Griggs A."/>
            <person name="Gujja S."/>
            <person name="Hansen M."/>
            <person name="Howarth C."/>
            <person name="Imamovic A."/>
            <person name="Ireland A."/>
            <person name="Larimer J."/>
            <person name="McCowan C."/>
            <person name="Murphy C."/>
            <person name="Pearson M."/>
            <person name="Poon T.W."/>
            <person name="Priest M."/>
            <person name="Roberts A."/>
            <person name="Saif S."/>
            <person name="Shea T."/>
            <person name="Sisk P."/>
            <person name="Sykes S."/>
            <person name="Wortman J."/>
            <person name="Nusbaum C."/>
            <person name="Birren B."/>
        </authorList>
    </citation>
    <scope>NUCLEOTIDE SEQUENCE [LARGE SCALE GENOMIC DNA]</scope>
    <source>
        <strain evidence="5 6">F0403</strain>
    </source>
</reference>
<sequence length="206" mass="23471">MNTNLEQQAQAIFKSWFIDFEPFGGTMPDDWIEYRLGDFLPVITGKKNANTASEKGRYPFFSCSHAISWTDEYSFDANAILVAGNGDFNVKWYNGKFEAYQRTYVLIPTISKYASWLYYAVKFHLSEITKAARGSVISFITKGNLEDFQLIAPKELNHFALIDQFAAINTTIDNNIKEIYNLSALRDTLLPKLMSGEIDVSKIEID</sequence>
<proteinExistence type="inferred from homology"/>
<dbReference type="GO" id="GO:0009307">
    <property type="term" value="P:DNA restriction-modification system"/>
    <property type="evidence" value="ECO:0007669"/>
    <property type="project" value="UniProtKB-KW"/>
</dbReference>
<dbReference type="Gene3D" id="1.10.287.1120">
    <property type="entry name" value="Bipartite methylase S protein"/>
    <property type="match status" value="1"/>
</dbReference>
<comment type="similarity">
    <text evidence="1">Belongs to the type-I restriction system S methylase family.</text>
</comment>
<protein>
    <recommendedName>
        <fullName evidence="4">Type I restriction modification DNA specificity domain-containing protein</fullName>
    </recommendedName>
</protein>
<keyword evidence="6" id="KW-1185">Reference proteome</keyword>
<organism evidence="5 6">
    <name type="scientific">Treponema vincentii F0403</name>
    <dbReference type="NCBI Taxonomy" id="1125702"/>
    <lineage>
        <taxon>Bacteria</taxon>
        <taxon>Pseudomonadati</taxon>
        <taxon>Spirochaetota</taxon>
        <taxon>Spirochaetia</taxon>
        <taxon>Spirochaetales</taxon>
        <taxon>Treponemataceae</taxon>
        <taxon>Treponema</taxon>
    </lineage>
</organism>
<dbReference type="Gene3D" id="3.90.220.20">
    <property type="entry name" value="DNA methylase specificity domains"/>
    <property type="match status" value="1"/>
</dbReference>
<accession>S3LBS5</accession>
<evidence type="ECO:0000313" key="5">
    <source>
        <dbReference type="EMBL" id="EPF47016.1"/>
    </source>
</evidence>
<dbReference type="EMBL" id="ATFC01000008">
    <property type="protein sequence ID" value="EPF47016.1"/>
    <property type="molecule type" value="Genomic_DNA"/>
</dbReference>
<dbReference type="Pfam" id="PF01420">
    <property type="entry name" value="Methylase_S"/>
    <property type="match status" value="1"/>
</dbReference>
<evidence type="ECO:0000256" key="3">
    <source>
        <dbReference type="ARBA" id="ARBA00023125"/>
    </source>
</evidence>
<feature type="domain" description="Type I restriction modification DNA specificity" evidence="4">
    <location>
        <begin position="28"/>
        <end position="176"/>
    </location>
</feature>
<name>S3LBS5_9SPIR</name>
<evidence type="ECO:0000313" key="6">
    <source>
        <dbReference type="Proteomes" id="UP000014605"/>
    </source>
</evidence>
<dbReference type="HOGENOM" id="CLU_119938_0_0_12"/>
<evidence type="ECO:0000259" key="4">
    <source>
        <dbReference type="Pfam" id="PF01420"/>
    </source>
</evidence>
<comment type="caution">
    <text evidence="5">The sequence shown here is derived from an EMBL/GenBank/DDBJ whole genome shotgun (WGS) entry which is preliminary data.</text>
</comment>